<dbReference type="Gene3D" id="3.90.1200.10">
    <property type="match status" value="1"/>
</dbReference>
<keyword evidence="3" id="KW-1185">Reference proteome</keyword>
<gene>
    <name evidence="2" type="ORF">SAMN05660199_04246</name>
</gene>
<dbReference type="EMBL" id="FNIR01000016">
    <property type="protein sequence ID" value="SDP56359.1"/>
    <property type="molecule type" value="Genomic_DNA"/>
</dbReference>
<sequence>MDLGVDRARAILLDALGRDPGPVQAVDSLSQSVFLGADVVLKVSTSAEQGGRLDRETGLLPHLPQGLTAPLLAAGTADLGGTTIRYACQTRVPGSAPGIDLPTADETSVRRWAVQAIGMLDLLHGWQPDDDAGRILGDGVDDGSFAGRAPLEQDIDALSATGILSDRTVDGLAAVAARAPRRRRSDVPVHADCHWGNWLVHGRDVTALLDFEWARWGDPVDDWFFLIRFSGAFRSAVLAEVVGASGLPEEDFRAGCEHREAAHLVSDLLQASAYGDEGAPGGGRSLLELDEVVRGSWWA</sequence>
<dbReference type="Pfam" id="PF01636">
    <property type="entry name" value="APH"/>
    <property type="match status" value="1"/>
</dbReference>
<dbReference type="RefSeq" id="WP_165617681.1">
    <property type="nucleotide sequence ID" value="NZ_FNIR01000016.1"/>
</dbReference>
<evidence type="ECO:0000313" key="3">
    <source>
        <dbReference type="Proteomes" id="UP000199088"/>
    </source>
</evidence>
<organism evidence="2 3">
    <name type="scientific">Klenkia soli</name>
    <dbReference type="NCBI Taxonomy" id="1052260"/>
    <lineage>
        <taxon>Bacteria</taxon>
        <taxon>Bacillati</taxon>
        <taxon>Actinomycetota</taxon>
        <taxon>Actinomycetes</taxon>
        <taxon>Geodermatophilales</taxon>
        <taxon>Geodermatophilaceae</taxon>
        <taxon>Klenkia</taxon>
    </lineage>
</organism>
<dbReference type="STRING" id="1052260.SAMN05660199_04246"/>
<keyword evidence="2" id="KW-0808">Transferase</keyword>
<name>A0A1H0TQU7_9ACTN</name>
<reference evidence="3" key="1">
    <citation type="submission" date="2016-10" db="EMBL/GenBank/DDBJ databases">
        <authorList>
            <person name="Varghese N."/>
            <person name="Submissions S."/>
        </authorList>
    </citation>
    <scope>NUCLEOTIDE SEQUENCE [LARGE SCALE GENOMIC DNA]</scope>
    <source>
        <strain evidence="3">DSM 45843</strain>
    </source>
</reference>
<dbReference type="InterPro" id="IPR002575">
    <property type="entry name" value="Aminoglycoside_PTrfase"/>
</dbReference>
<protein>
    <submittedName>
        <fullName evidence="2">Phosphotransferase enzyme family protein</fullName>
    </submittedName>
</protein>
<feature type="domain" description="Aminoglycoside phosphotransferase" evidence="1">
    <location>
        <begin position="32"/>
        <end position="251"/>
    </location>
</feature>
<proteinExistence type="predicted"/>
<dbReference type="InterPro" id="IPR011009">
    <property type="entry name" value="Kinase-like_dom_sf"/>
</dbReference>
<dbReference type="Proteomes" id="UP000199088">
    <property type="component" value="Unassembled WGS sequence"/>
</dbReference>
<dbReference type="GO" id="GO:0016740">
    <property type="term" value="F:transferase activity"/>
    <property type="evidence" value="ECO:0007669"/>
    <property type="project" value="UniProtKB-KW"/>
</dbReference>
<evidence type="ECO:0000259" key="1">
    <source>
        <dbReference type="Pfam" id="PF01636"/>
    </source>
</evidence>
<accession>A0A1H0TQU7</accession>
<evidence type="ECO:0000313" key="2">
    <source>
        <dbReference type="EMBL" id="SDP56359.1"/>
    </source>
</evidence>
<dbReference type="AlphaFoldDB" id="A0A1H0TQU7"/>
<dbReference type="SUPFAM" id="SSF56112">
    <property type="entry name" value="Protein kinase-like (PK-like)"/>
    <property type="match status" value="1"/>
</dbReference>